<dbReference type="Pfam" id="PF02353">
    <property type="entry name" value="CMAS"/>
    <property type="match status" value="1"/>
</dbReference>
<comment type="similarity">
    <text evidence="1">Belongs to the CFA/CMAS family.</text>
</comment>
<evidence type="ECO:0000256" key="5">
    <source>
        <dbReference type="ARBA" id="ARBA00023098"/>
    </source>
</evidence>
<keyword evidence="3 8" id="KW-0808">Transferase</keyword>
<dbReference type="EMBL" id="QCYH01000032">
    <property type="protein sequence ID" value="PVA08520.1"/>
    <property type="molecule type" value="Genomic_DNA"/>
</dbReference>
<dbReference type="GO" id="GO:0008168">
    <property type="term" value="F:methyltransferase activity"/>
    <property type="evidence" value="ECO:0007669"/>
    <property type="project" value="UniProtKB-KW"/>
</dbReference>
<keyword evidence="4" id="KW-0949">S-adenosyl-L-methionine</keyword>
<keyword evidence="2 8" id="KW-0489">Methyltransferase</keyword>
<organism evidence="8 9">
    <name type="scientific">Pelagivirga sediminicola</name>
    <dbReference type="NCBI Taxonomy" id="2170575"/>
    <lineage>
        <taxon>Bacteria</taxon>
        <taxon>Pseudomonadati</taxon>
        <taxon>Pseudomonadota</taxon>
        <taxon>Alphaproteobacteria</taxon>
        <taxon>Rhodobacterales</taxon>
        <taxon>Paracoccaceae</taxon>
        <taxon>Pelagivirga</taxon>
    </lineage>
</organism>
<evidence type="ECO:0000256" key="2">
    <source>
        <dbReference type="ARBA" id="ARBA00022603"/>
    </source>
</evidence>
<dbReference type="PIRSF" id="PIRSF003085">
    <property type="entry name" value="CMAS"/>
    <property type="match status" value="1"/>
</dbReference>
<evidence type="ECO:0000313" key="9">
    <source>
        <dbReference type="Proteomes" id="UP000244446"/>
    </source>
</evidence>
<dbReference type="SUPFAM" id="SSF53335">
    <property type="entry name" value="S-adenosyl-L-methionine-dependent methyltransferases"/>
    <property type="match status" value="1"/>
</dbReference>
<feature type="active site" evidence="6">
    <location>
        <position position="394"/>
    </location>
</feature>
<comment type="caution">
    <text evidence="8">The sequence shown here is derived from an EMBL/GenBank/DDBJ whole genome shotgun (WGS) entry which is preliminary data.</text>
</comment>
<name>A0A2T7G2A6_9RHOB</name>
<dbReference type="Gene3D" id="3.40.50.150">
    <property type="entry name" value="Vaccinia Virus protein VP39"/>
    <property type="match status" value="1"/>
</dbReference>
<evidence type="ECO:0000256" key="6">
    <source>
        <dbReference type="PIRSR" id="PIRSR003085-1"/>
    </source>
</evidence>
<keyword evidence="5" id="KW-0443">Lipid metabolism</keyword>
<dbReference type="Proteomes" id="UP000244446">
    <property type="component" value="Unassembled WGS sequence"/>
</dbReference>
<protein>
    <submittedName>
        <fullName evidence="8">SAM-dependent methyltransferase</fullName>
    </submittedName>
</protein>
<evidence type="ECO:0000256" key="3">
    <source>
        <dbReference type="ARBA" id="ARBA00022679"/>
    </source>
</evidence>
<evidence type="ECO:0000256" key="4">
    <source>
        <dbReference type="ARBA" id="ARBA00022691"/>
    </source>
</evidence>
<sequence>MNDNTKLIERAATQIDAASELSARAGRGRFWARPLCRFLARSIKTGTLTLILPDGTRHRFGEGEPHVTAAITQIRSLRRIAINPDLALGEAYMDDTLRIDQGDIHDFLDLVLGNLGDATQSPLRKAWRLLHRLTRPLVLFNPAKRSQRNVAHHYDLSDELYDLFLDSDRQYSCAYFSSPADTLEAAQERKKRHIAAKLLLTPGQQVLDIGSGWGGLGRSLARDWNVSVTGLTLSEDQLAYARTQTHTAGLCDKVRFHLRDYRHETGRYDRVVSVGMFEHVGPGHYGTFFQTVADRLSPDGIALIHTIGSSGRPGAPNPWIKKYIFPGGYVPSLSEILPVIERSGLTVTDVEVLRLHYAATLREWRHRFAANRARVAALFDDRFCRMWEFYLAACEAGFRHKNLVVFQIQLAKRKDVMPLTRDYISAIGSVRDRQRR</sequence>
<dbReference type="PANTHER" id="PTHR43667:SF1">
    <property type="entry name" value="CYCLOPROPANE-FATTY-ACYL-PHOSPHOLIPID SYNTHASE"/>
    <property type="match status" value="1"/>
</dbReference>
<evidence type="ECO:0000313" key="8">
    <source>
        <dbReference type="EMBL" id="PVA08520.1"/>
    </source>
</evidence>
<dbReference type="InterPro" id="IPR029063">
    <property type="entry name" value="SAM-dependent_MTases_sf"/>
</dbReference>
<dbReference type="InterPro" id="IPR050723">
    <property type="entry name" value="CFA/CMAS"/>
</dbReference>
<dbReference type="PANTHER" id="PTHR43667">
    <property type="entry name" value="CYCLOPROPANE-FATTY-ACYL-PHOSPHOLIPID SYNTHASE"/>
    <property type="match status" value="1"/>
</dbReference>
<dbReference type="RefSeq" id="WP_108693701.1">
    <property type="nucleotide sequence ID" value="NZ_QCYH01000032.1"/>
</dbReference>
<accession>A0A2T7G2A6</accession>
<dbReference type="GO" id="GO:0008610">
    <property type="term" value="P:lipid biosynthetic process"/>
    <property type="evidence" value="ECO:0007669"/>
    <property type="project" value="InterPro"/>
</dbReference>
<evidence type="ECO:0000259" key="7">
    <source>
        <dbReference type="Pfam" id="PF25371"/>
    </source>
</evidence>
<dbReference type="AlphaFoldDB" id="A0A2T7G2A6"/>
<evidence type="ECO:0000256" key="1">
    <source>
        <dbReference type="ARBA" id="ARBA00010815"/>
    </source>
</evidence>
<gene>
    <name evidence="8" type="ORF">DC366_18845</name>
</gene>
<dbReference type="GO" id="GO:0032259">
    <property type="term" value="P:methylation"/>
    <property type="evidence" value="ECO:0007669"/>
    <property type="project" value="UniProtKB-KW"/>
</dbReference>
<proteinExistence type="inferred from homology"/>
<dbReference type="InterPro" id="IPR057206">
    <property type="entry name" value="DUF7884"/>
</dbReference>
<dbReference type="Pfam" id="PF25371">
    <property type="entry name" value="DUF7884"/>
    <property type="match status" value="1"/>
</dbReference>
<dbReference type="InterPro" id="IPR003333">
    <property type="entry name" value="CMAS"/>
</dbReference>
<keyword evidence="9" id="KW-1185">Reference proteome</keyword>
<feature type="domain" description="DUF7884" evidence="7">
    <location>
        <begin position="45"/>
        <end position="111"/>
    </location>
</feature>
<dbReference type="CDD" id="cd02440">
    <property type="entry name" value="AdoMet_MTases"/>
    <property type="match status" value="1"/>
</dbReference>
<reference evidence="8 9" key="1">
    <citation type="submission" date="2018-04" db="EMBL/GenBank/DDBJ databases">
        <title>Pelagivirga bohaiensis gen. nov., sp. nov., a bacterium isolated from the Bohai Sea.</title>
        <authorList>
            <person name="Ji X."/>
        </authorList>
    </citation>
    <scope>NUCLEOTIDE SEQUENCE [LARGE SCALE GENOMIC DNA]</scope>
    <source>
        <strain evidence="8 9">BH-SD19</strain>
    </source>
</reference>
<dbReference type="OrthoDB" id="9782855at2"/>